<dbReference type="PROSITE" id="PS50918">
    <property type="entry name" value="WWE"/>
    <property type="match status" value="1"/>
</dbReference>
<feature type="domain" description="SIS" evidence="11">
    <location>
        <begin position="330"/>
        <end position="472"/>
    </location>
</feature>
<dbReference type="InterPro" id="IPR005818">
    <property type="entry name" value="Histone_H1/H5_H15"/>
</dbReference>
<comment type="catalytic activity">
    <reaction evidence="1">
        <text>D-fructose 6-phosphate + L-glutamine = D-glucosamine 6-phosphate + L-glutamate</text>
        <dbReference type="Rhea" id="RHEA:13237"/>
        <dbReference type="ChEBI" id="CHEBI:29985"/>
        <dbReference type="ChEBI" id="CHEBI:58359"/>
        <dbReference type="ChEBI" id="CHEBI:58725"/>
        <dbReference type="ChEBI" id="CHEBI:61527"/>
        <dbReference type="EC" id="2.6.1.16"/>
    </reaction>
</comment>
<dbReference type="InterPro" id="IPR037197">
    <property type="entry name" value="WWE_dom_sf"/>
</dbReference>
<accession>A0A2P6NRW5</accession>
<dbReference type="SUPFAM" id="SSF53697">
    <property type="entry name" value="SIS domain"/>
    <property type="match status" value="1"/>
</dbReference>
<dbReference type="InterPro" id="IPR035466">
    <property type="entry name" value="GlmS/AgaS_SIS"/>
</dbReference>
<evidence type="ECO:0000256" key="1">
    <source>
        <dbReference type="ARBA" id="ARBA00001031"/>
    </source>
</evidence>
<dbReference type="Gene3D" id="3.60.20.10">
    <property type="entry name" value="Glutamine Phosphoribosylpyrophosphate, subunit 1, domain 1"/>
    <property type="match status" value="1"/>
</dbReference>
<dbReference type="InterPro" id="IPR001347">
    <property type="entry name" value="SIS_dom"/>
</dbReference>
<keyword evidence="13" id="KW-1185">Reference proteome</keyword>
<dbReference type="PROSITE" id="PS51464">
    <property type="entry name" value="SIS"/>
    <property type="match status" value="2"/>
</dbReference>
<dbReference type="PANTHER" id="PTHR10937">
    <property type="entry name" value="GLUCOSAMINE--FRUCTOSE-6-PHOSPHATE AMINOTRANSFERASE, ISOMERIZING"/>
    <property type="match status" value="1"/>
</dbReference>
<dbReference type="STRING" id="1890364.A0A2P6NRW5"/>
<dbReference type="InterPro" id="IPR017932">
    <property type="entry name" value="GATase_2_dom"/>
</dbReference>
<dbReference type="Pfam" id="PF13522">
    <property type="entry name" value="GATase_6"/>
    <property type="match status" value="1"/>
</dbReference>
<dbReference type="InParanoid" id="A0A2P6NRW5"/>
<evidence type="ECO:0000259" key="9">
    <source>
        <dbReference type="PROSITE" id="PS50918"/>
    </source>
</evidence>
<feature type="compositionally biased region" description="Polar residues" evidence="8">
    <location>
        <begin position="878"/>
        <end position="887"/>
    </location>
</feature>
<feature type="domain" description="Glutamine amidotransferase type-2" evidence="10">
    <location>
        <begin position="2"/>
        <end position="259"/>
    </location>
</feature>
<feature type="compositionally biased region" description="Low complexity" evidence="8">
    <location>
        <begin position="844"/>
        <end position="859"/>
    </location>
</feature>
<feature type="compositionally biased region" description="Basic and acidic residues" evidence="8">
    <location>
        <begin position="1097"/>
        <end position="1111"/>
    </location>
</feature>
<feature type="domain" description="SIS" evidence="11">
    <location>
        <begin position="504"/>
        <end position="646"/>
    </location>
</feature>
<feature type="region of interest" description="Disordered" evidence="8">
    <location>
        <begin position="681"/>
        <end position="951"/>
    </location>
</feature>
<evidence type="ECO:0000256" key="6">
    <source>
        <dbReference type="ARBA" id="ARBA00022737"/>
    </source>
</evidence>
<evidence type="ECO:0000259" key="11">
    <source>
        <dbReference type="PROSITE" id="PS51464"/>
    </source>
</evidence>
<evidence type="ECO:0000256" key="8">
    <source>
        <dbReference type="SAM" id="MobiDB-lite"/>
    </source>
</evidence>
<keyword evidence="4 12" id="KW-0032">Aminotransferase</keyword>
<gene>
    <name evidence="12" type="ORF">PROFUN_02853</name>
</gene>
<dbReference type="Pfam" id="PF02825">
    <property type="entry name" value="WWE"/>
    <property type="match status" value="1"/>
</dbReference>
<dbReference type="InterPro" id="IPR004170">
    <property type="entry name" value="WWE_dom"/>
</dbReference>
<dbReference type="CDD" id="cd05009">
    <property type="entry name" value="SIS_GlmS_GlmD_2"/>
    <property type="match status" value="1"/>
</dbReference>
<dbReference type="FunFam" id="3.40.50.10490:FF:000001">
    <property type="entry name" value="Glutamine--fructose-6-phosphate aminotransferase [isomerizing]"/>
    <property type="match status" value="1"/>
</dbReference>
<evidence type="ECO:0000256" key="3">
    <source>
        <dbReference type="ARBA" id="ARBA00012916"/>
    </source>
</evidence>
<sequence>MCGIFGFLNYHHSVPRKEVLSKLINGLRRLEYRGYDSAGASIDTPGESRPEIFRMKGNVAELEKLVSTASQLDLPLCDHVGIAHTRWATHGEPSERNSHPQRSDVENQFVVVHNGIITNFAVLKQMLTGKGFVFESDTDTEVIVKLAKYLWDKQKDISLKDLMIEVSLLLEGAFAVIVKSSHFPGEAVAVKRGSPLILGISGPKNVLRIIPKQSGTQVQSSVENASVEYYLASDGMAIVEHTKDVVYLEDDDLLHFTKEGQFGLYSLQGERGSQISREFKTLEVELSQIEKGDYDHYMYKEIFEQAHTVSEVMRGRLDHAGRHGVYLGGISARLRDIKKSNRIIMVACGTSYHSGVAVRSIMEELSGLPVTVELASDFMDREPLIFRNDTVVFISQSGETADSLIVLEYVKKFRALCLGITNTVGSSIARQTDCGIHLNCGPEIGVASTKAYTSQIIALVLLALQLGDDSVATQKRREEIMEGLRQLPAYVKEALDLDSHIKSVAKKLHEHSSLLVMGRGYQYATCLEAALKIKEICYIHCEAVMAGELKHGPLALIDDSMPIIYIATRDKFYNKISDGLLQVLARKGQPIVVCSKGESGYHIPEGFLKIEVPTIVDCLQGIINIIPLQLLSYHMAVMRGCNVDKPRNLAKSVTVTENVKDVFGLTKNLNQDLLVRGYDLNDANDVDDQNDKTQDTTDAGSDDRIGCDKTTVPILKGASSSQPQTTNRHRHHSNTTEALTSNIMARPPAKTSKTSKKEEKPAKSTPPSSPKKKSTPKSSPAKETRGRSRSPASKKTKEDASSREASPVAKKSKTTKKAAPKSPAKETRGRSKSPKKAAKDSASSRESSPASSRSRSASPAKKKTTKKSDKSKVVPLKKTNTMANTASEAGEFLAREAKREAKQKKEAKAKASKEKSEGKKTRSSSATKKVEKEKPTDPKKRKAASKKKNLIDGKPTYRVMVTTALQKMATRTNPASVVAVRKYIEDDLQFPLSDNAANLIYRDIKKGIEEGIYANHATKTSSFFLTPKGRGKEDEEEKPKKSRSKSPAKKSPPASPKKSTKEKSTKEKSTKEKTTKEKTTKEKTTEGEQASPKKRKAEPTKRASKKTKESTETETSESTEDDNSVNVAGSKFDHYWQYKADDGKWGLYDREASDVLEKVYQDYLANRGETDVRSVKSGQWEYMVDFMAMKQTNIQHEHHKIRDIRRVPNKSKPVSE</sequence>
<dbReference type="InterPro" id="IPR035490">
    <property type="entry name" value="GlmS/FrlB_SIS"/>
</dbReference>
<dbReference type="CDD" id="cd00714">
    <property type="entry name" value="GFAT"/>
    <property type="match status" value="1"/>
</dbReference>
<evidence type="ECO:0000259" key="10">
    <source>
        <dbReference type="PROSITE" id="PS51278"/>
    </source>
</evidence>
<dbReference type="FunFam" id="3.60.20.10:FF:000052">
    <property type="entry name" value="Glutamine--fructose-6-phosphate aminotransferase [isomerizing] 2"/>
    <property type="match status" value="1"/>
</dbReference>
<dbReference type="Pfam" id="PF00538">
    <property type="entry name" value="Linker_histone"/>
    <property type="match status" value="1"/>
</dbReference>
<dbReference type="SUPFAM" id="SSF56235">
    <property type="entry name" value="N-terminal nucleophile aminohydrolases (Ntn hydrolases)"/>
    <property type="match status" value="1"/>
</dbReference>
<evidence type="ECO:0000313" key="12">
    <source>
        <dbReference type="EMBL" id="PRP86704.1"/>
    </source>
</evidence>
<dbReference type="FunCoup" id="A0A2P6NRW5">
    <property type="interactions" value="251"/>
</dbReference>
<dbReference type="GO" id="GO:0004360">
    <property type="term" value="F:glutamine-fructose-6-phosphate transaminase (isomerizing) activity"/>
    <property type="evidence" value="ECO:0007669"/>
    <property type="project" value="UniProtKB-EC"/>
</dbReference>
<dbReference type="GO" id="GO:0006487">
    <property type="term" value="P:protein N-linked glycosylation"/>
    <property type="evidence" value="ECO:0007669"/>
    <property type="project" value="TreeGrafter"/>
</dbReference>
<dbReference type="PROSITE" id="PS51278">
    <property type="entry name" value="GATASE_TYPE_2"/>
    <property type="match status" value="1"/>
</dbReference>
<reference evidence="12 13" key="1">
    <citation type="journal article" date="2018" name="Genome Biol. Evol.">
        <title>Multiple Roots of Fruiting Body Formation in Amoebozoa.</title>
        <authorList>
            <person name="Hillmann F."/>
            <person name="Forbes G."/>
            <person name="Novohradska S."/>
            <person name="Ferling I."/>
            <person name="Riege K."/>
            <person name="Groth M."/>
            <person name="Westermann M."/>
            <person name="Marz M."/>
            <person name="Spaller T."/>
            <person name="Winckler T."/>
            <person name="Schaap P."/>
            <person name="Glockner G."/>
        </authorList>
    </citation>
    <scope>NUCLEOTIDE SEQUENCE [LARGE SCALE GENOMIC DNA]</scope>
    <source>
        <strain evidence="12 13">Jena</strain>
    </source>
</reference>
<dbReference type="PANTHER" id="PTHR10937:SF0">
    <property type="entry name" value="GLUTAMINE--FRUCTOSE-6-PHOSPHATE TRANSAMINASE (ISOMERIZING)"/>
    <property type="match status" value="1"/>
</dbReference>
<dbReference type="NCBIfam" id="NF001484">
    <property type="entry name" value="PRK00331.1"/>
    <property type="match status" value="1"/>
</dbReference>
<proteinExistence type="predicted"/>
<name>A0A2P6NRW5_9EUKA</name>
<dbReference type="EC" id="2.6.1.16" evidence="3"/>
<evidence type="ECO:0000256" key="4">
    <source>
        <dbReference type="ARBA" id="ARBA00022576"/>
    </source>
</evidence>
<dbReference type="Gene3D" id="3.30.720.50">
    <property type="match status" value="1"/>
</dbReference>
<comment type="caution">
    <text evidence="12">The sequence shown here is derived from an EMBL/GenBank/DDBJ whole genome shotgun (WGS) entry which is preliminary data.</text>
</comment>
<dbReference type="Proteomes" id="UP000241769">
    <property type="component" value="Unassembled WGS sequence"/>
</dbReference>
<dbReference type="InterPro" id="IPR029055">
    <property type="entry name" value="Ntn_hydrolases_N"/>
</dbReference>
<organism evidence="12 13">
    <name type="scientific">Planoprotostelium fungivorum</name>
    <dbReference type="NCBI Taxonomy" id="1890364"/>
    <lineage>
        <taxon>Eukaryota</taxon>
        <taxon>Amoebozoa</taxon>
        <taxon>Evosea</taxon>
        <taxon>Variosea</taxon>
        <taxon>Cavosteliida</taxon>
        <taxon>Cavosteliaceae</taxon>
        <taxon>Planoprotostelium</taxon>
    </lineage>
</organism>
<evidence type="ECO:0000256" key="7">
    <source>
        <dbReference type="ARBA" id="ARBA00022962"/>
    </source>
</evidence>
<dbReference type="GO" id="GO:0000786">
    <property type="term" value="C:nucleosome"/>
    <property type="evidence" value="ECO:0007669"/>
    <property type="project" value="InterPro"/>
</dbReference>
<evidence type="ECO:0000256" key="2">
    <source>
        <dbReference type="ARBA" id="ARBA00004775"/>
    </source>
</evidence>
<dbReference type="AlphaFoldDB" id="A0A2P6NRW5"/>
<feature type="compositionally biased region" description="Basic residues" evidence="8">
    <location>
        <begin position="810"/>
        <end position="819"/>
    </location>
</feature>
<feature type="compositionally biased region" description="Basic and acidic residues" evidence="8">
    <location>
        <begin position="928"/>
        <end position="938"/>
    </location>
</feature>
<keyword evidence="6" id="KW-0677">Repeat</keyword>
<dbReference type="InterPro" id="IPR047084">
    <property type="entry name" value="GFAT_N"/>
</dbReference>
<keyword evidence="7" id="KW-0315">Glutamine amidotransferase</keyword>
<dbReference type="InterPro" id="IPR005855">
    <property type="entry name" value="GFAT"/>
</dbReference>
<feature type="domain" description="WWE" evidence="9">
    <location>
        <begin position="1120"/>
        <end position="1206"/>
    </location>
</feature>
<dbReference type="EMBL" id="MDYQ01000027">
    <property type="protein sequence ID" value="PRP86704.1"/>
    <property type="molecule type" value="Genomic_DNA"/>
</dbReference>
<feature type="compositionally biased region" description="Basic and acidic residues" evidence="8">
    <location>
        <begin position="893"/>
        <end position="920"/>
    </location>
</feature>
<protein>
    <recommendedName>
        <fullName evidence="3">glutamine--fructose-6-phosphate transaminase (isomerizing)</fullName>
        <ecNumber evidence="3">2.6.1.16</ecNumber>
    </recommendedName>
</protein>
<dbReference type="GO" id="GO:0006334">
    <property type="term" value="P:nucleosome assembly"/>
    <property type="evidence" value="ECO:0007669"/>
    <property type="project" value="InterPro"/>
</dbReference>
<dbReference type="GO" id="GO:0006002">
    <property type="term" value="P:fructose 6-phosphate metabolic process"/>
    <property type="evidence" value="ECO:0007669"/>
    <property type="project" value="TreeGrafter"/>
</dbReference>
<dbReference type="Gene3D" id="3.40.50.10490">
    <property type="entry name" value="Glucose-6-phosphate isomerase like protein, domain 1"/>
    <property type="match status" value="2"/>
</dbReference>
<dbReference type="GO" id="GO:0006047">
    <property type="term" value="P:UDP-N-acetylglucosamine metabolic process"/>
    <property type="evidence" value="ECO:0007669"/>
    <property type="project" value="TreeGrafter"/>
</dbReference>
<evidence type="ECO:0000313" key="13">
    <source>
        <dbReference type="Proteomes" id="UP000241769"/>
    </source>
</evidence>
<dbReference type="OrthoDB" id="15235at2759"/>
<dbReference type="CDD" id="cd05008">
    <property type="entry name" value="SIS_GlmS_GlmD_1"/>
    <property type="match status" value="1"/>
</dbReference>
<dbReference type="GO" id="GO:0097367">
    <property type="term" value="F:carbohydrate derivative binding"/>
    <property type="evidence" value="ECO:0007669"/>
    <property type="project" value="InterPro"/>
</dbReference>
<dbReference type="SUPFAM" id="SSF117839">
    <property type="entry name" value="WWE domain"/>
    <property type="match status" value="1"/>
</dbReference>
<dbReference type="InterPro" id="IPR046348">
    <property type="entry name" value="SIS_dom_sf"/>
</dbReference>
<feature type="compositionally biased region" description="Basic and acidic residues" evidence="8">
    <location>
        <begin position="1030"/>
        <end position="1039"/>
    </location>
</feature>
<dbReference type="Pfam" id="PF01380">
    <property type="entry name" value="SIS"/>
    <property type="match status" value="2"/>
</dbReference>
<feature type="compositionally biased region" description="Basic and acidic residues" evidence="8">
    <location>
        <begin position="1059"/>
        <end position="1086"/>
    </location>
</feature>
<feature type="compositionally biased region" description="Acidic residues" evidence="8">
    <location>
        <begin position="1112"/>
        <end position="1123"/>
    </location>
</feature>
<feature type="compositionally biased region" description="Basic and acidic residues" evidence="8">
    <location>
        <begin position="689"/>
        <end position="707"/>
    </location>
</feature>
<dbReference type="NCBIfam" id="TIGR01135">
    <property type="entry name" value="glmS"/>
    <property type="match status" value="1"/>
</dbReference>
<keyword evidence="5 12" id="KW-0808">Transferase</keyword>
<feature type="region of interest" description="Disordered" evidence="8">
    <location>
        <begin position="1013"/>
        <end position="1126"/>
    </location>
</feature>
<evidence type="ECO:0000256" key="5">
    <source>
        <dbReference type="ARBA" id="ARBA00022679"/>
    </source>
</evidence>
<feature type="compositionally biased region" description="Basic residues" evidence="8">
    <location>
        <begin position="939"/>
        <end position="948"/>
    </location>
</feature>
<dbReference type="GO" id="GO:0003677">
    <property type="term" value="F:DNA binding"/>
    <property type="evidence" value="ECO:0007669"/>
    <property type="project" value="InterPro"/>
</dbReference>
<comment type="pathway">
    <text evidence="2">Nucleotide-sugar biosynthesis; UDP-N-acetyl-alpha-D-glucosamine biosynthesis; alpha-D-glucosamine 6-phosphate from D-fructose 6-phosphate: step 1/1.</text>
</comment>